<feature type="domain" description="Outer membrane protein beta-barrel" evidence="3">
    <location>
        <begin position="8"/>
        <end position="209"/>
    </location>
</feature>
<keyword evidence="1 2" id="KW-0732">Signal</keyword>
<evidence type="ECO:0000256" key="2">
    <source>
        <dbReference type="SAM" id="SignalP"/>
    </source>
</evidence>
<dbReference type="InterPro" id="IPR011250">
    <property type="entry name" value="OMP/PagP_B-barrel"/>
</dbReference>
<reference evidence="4 5" key="1">
    <citation type="submission" date="2016-09" db="EMBL/GenBank/DDBJ databases">
        <title>Genomic Taxonomy of the Vibrionaceae.</title>
        <authorList>
            <person name="Gonzalez-Castillo A."/>
            <person name="Gomez-Gil B."/>
            <person name="Enciso-Ibarra K."/>
        </authorList>
    </citation>
    <scope>NUCLEOTIDE SEQUENCE [LARGE SCALE GENOMIC DNA]</scope>
    <source>
        <strain evidence="4 5">CAIM 703</strain>
    </source>
</reference>
<dbReference type="Gene3D" id="2.40.160.20">
    <property type="match status" value="1"/>
</dbReference>
<evidence type="ECO:0000259" key="3">
    <source>
        <dbReference type="Pfam" id="PF13505"/>
    </source>
</evidence>
<organism evidence="4 5">
    <name type="scientific">Vibrio panuliri</name>
    <dbReference type="NCBI Taxonomy" id="1381081"/>
    <lineage>
        <taxon>Bacteria</taxon>
        <taxon>Pseudomonadati</taxon>
        <taxon>Pseudomonadota</taxon>
        <taxon>Gammaproteobacteria</taxon>
        <taxon>Vibrionales</taxon>
        <taxon>Vibrionaceae</taxon>
        <taxon>Vibrio</taxon>
    </lineage>
</organism>
<dbReference type="Pfam" id="PF13505">
    <property type="entry name" value="OMP_b-brl"/>
    <property type="match status" value="1"/>
</dbReference>
<protein>
    <recommendedName>
        <fullName evidence="3">Outer membrane protein beta-barrel domain-containing protein</fullName>
    </recommendedName>
</protein>
<gene>
    <name evidence="4" type="ORF">BIY22_09295</name>
</gene>
<comment type="caution">
    <text evidence="4">The sequence shown here is derived from an EMBL/GenBank/DDBJ whole genome shotgun (WGS) entry which is preliminary data.</text>
</comment>
<feature type="chain" id="PRO_5012412606" description="Outer membrane protein beta-barrel domain-containing protein" evidence="2">
    <location>
        <begin position="20"/>
        <end position="209"/>
    </location>
</feature>
<evidence type="ECO:0000256" key="1">
    <source>
        <dbReference type="ARBA" id="ARBA00022729"/>
    </source>
</evidence>
<dbReference type="RefSeq" id="WP_075709520.1">
    <property type="nucleotide sequence ID" value="NZ_MJMJ01000023.1"/>
</dbReference>
<feature type="signal peptide" evidence="2">
    <location>
        <begin position="1"/>
        <end position="19"/>
    </location>
</feature>
<evidence type="ECO:0000313" key="4">
    <source>
        <dbReference type="EMBL" id="OLQ88349.1"/>
    </source>
</evidence>
<dbReference type="SUPFAM" id="SSF56925">
    <property type="entry name" value="OMPA-like"/>
    <property type="match status" value="1"/>
</dbReference>
<accession>A0A1Q9HF57</accession>
<sequence length="209" mass="22859">MKKTVLVSLITIFPSLALAEHSTYVGANIGMGGIEEMEFDYGNAFNFSQESGKLSYGIQSGILFDSSMSEKFKYGVEIGYTSYATNKYKIDDFSMDYDGYNVSLLGVLKYQLSDSFGVVGKFGGAYTAQEVDLNKVVKVKESEILPKVALQVAYDVSDNITLTVGFEHIFGDEIDTFKKGSDLSDESLIKGSKKIASVSTMNIGVAYNF</sequence>
<dbReference type="AlphaFoldDB" id="A0A1Q9HF57"/>
<name>A0A1Q9HF57_9VIBR</name>
<dbReference type="InterPro" id="IPR027385">
    <property type="entry name" value="Beta-barrel_OMP"/>
</dbReference>
<evidence type="ECO:0000313" key="5">
    <source>
        <dbReference type="Proteomes" id="UP000186313"/>
    </source>
</evidence>
<proteinExistence type="predicted"/>
<dbReference type="OrthoDB" id="5918204at2"/>
<dbReference type="STRING" id="1381081.BIY22_09295"/>
<dbReference type="Proteomes" id="UP000186313">
    <property type="component" value="Unassembled WGS sequence"/>
</dbReference>
<dbReference type="EMBL" id="MJMJ01000023">
    <property type="protein sequence ID" value="OLQ88349.1"/>
    <property type="molecule type" value="Genomic_DNA"/>
</dbReference>